<dbReference type="Gene3D" id="3.80.10.10">
    <property type="entry name" value="Ribonuclease Inhibitor"/>
    <property type="match status" value="1"/>
</dbReference>
<dbReference type="PANTHER" id="PTHR15454">
    <property type="entry name" value="NISCHARIN RELATED"/>
    <property type="match status" value="1"/>
</dbReference>
<dbReference type="EMBL" id="KZ303486">
    <property type="protein sequence ID" value="PIA19532.1"/>
    <property type="molecule type" value="Genomic_DNA"/>
</dbReference>
<dbReference type="SUPFAM" id="SSF52058">
    <property type="entry name" value="L domain-like"/>
    <property type="match status" value="1"/>
</dbReference>
<keyword evidence="4" id="KW-1185">Reference proteome</keyword>
<organism evidence="3 4">
    <name type="scientific">Coemansia reversa (strain ATCC 12441 / NRRL 1564)</name>
    <dbReference type="NCBI Taxonomy" id="763665"/>
    <lineage>
        <taxon>Eukaryota</taxon>
        <taxon>Fungi</taxon>
        <taxon>Fungi incertae sedis</taxon>
        <taxon>Zoopagomycota</taxon>
        <taxon>Kickxellomycotina</taxon>
        <taxon>Kickxellomycetes</taxon>
        <taxon>Kickxellales</taxon>
        <taxon>Kickxellaceae</taxon>
        <taxon>Coemansia</taxon>
    </lineage>
</organism>
<evidence type="ECO:0000313" key="4">
    <source>
        <dbReference type="Proteomes" id="UP000242474"/>
    </source>
</evidence>
<evidence type="ECO:0000313" key="3">
    <source>
        <dbReference type="EMBL" id="PIA19532.1"/>
    </source>
</evidence>
<gene>
    <name evidence="3" type="ORF">COEREDRAFT_25861</name>
</gene>
<feature type="non-terminal residue" evidence="3">
    <location>
        <position position="140"/>
    </location>
</feature>
<sequence length="140" mass="15680">VARLSLARCELDSVPDMLAGLYRLSWLDLRDNCITDVADISLRVGGVVRLNLAQNQLTSVAGLRRVWALEVLDISDNALAQWTTVVTLRNLPSLRELHVKGNPFTQAEGYRAQVFSAFDYRDVTLVLDGHGPTTQERREM</sequence>
<keyword evidence="1" id="KW-0433">Leucine-rich repeat</keyword>
<dbReference type="PROSITE" id="PS51450">
    <property type="entry name" value="LRR"/>
    <property type="match status" value="1"/>
</dbReference>
<dbReference type="Proteomes" id="UP000242474">
    <property type="component" value="Unassembled WGS sequence"/>
</dbReference>
<keyword evidence="2" id="KW-0677">Repeat</keyword>
<dbReference type="OrthoDB" id="676979at2759"/>
<dbReference type="InterPro" id="IPR032675">
    <property type="entry name" value="LRR_dom_sf"/>
</dbReference>
<evidence type="ECO:0000256" key="1">
    <source>
        <dbReference type="ARBA" id="ARBA00022614"/>
    </source>
</evidence>
<accession>A0A2G5BKN3</accession>
<dbReference type="Pfam" id="PF13516">
    <property type="entry name" value="LRR_6"/>
    <property type="match status" value="1"/>
</dbReference>
<evidence type="ECO:0000256" key="2">
    <source>
        <dbReference type="ARBA" id="ARBA00022737"/>
    </source>
</evidence>
<name>A0A2G5BKN3_COERN</name>
<proteinExistence type="predicted"/>
<dbReference type="STRING" id="763665.A0A2G5BKN3"/>
<reference evidence="3 4" key="1">
    <citation type="journal article" date="2015" name="Genome Biol. Evol.">
        <title>Phylogenomic analyses indicate that early fungi evolved digesting cell walls of algal ancestors of land plants.</title>
        <authorList>
            <person name="Chang Y."/>
            <person name="Wang S."/>
            <person name="Sekimoto S."/>
            <person name="Aerts A.L."/>
            <person name="Choi C."/>
            <person name="Clum A."/>
            <person name="LaButti K.M."/>
            <person name="Lindquist E.A."/>
            <person name="Yee Ngan C."/>
            <person name="Ohm R.A."/>
            <person name="Salamov A.A."/>
            <person name="Grigoriev I.V."/>
            <person name="Spatafora J.W."/>
            <person name="Berbee M.L."/>
        </authorList>
    </citation>
    <scope>NUCLEOTIDE SEQUENCE [LARGE SCALE GENOMIC DNA]</scope>
    <source>
        <strain evidence="3 4">NRRL 1564</strain>
    </source>
</reference>
<dbReference type="GO" id="GO:0005737">
    <property type="term" value="C:cytoplasm"/>
    <property type="evidence" value="ECO:0007669"/>
    <property type="project" value="TreeGrafter"/>
</dbReference>
<dbReference type="InterPro" id="IPR001611">
    <property type="entry name" value="Leu-rich_rpt"/>
</dbReference>
<protein>
    <submittedName>
        <fullName evidence="3">L domain-like protein</fullName>
    </submittedName>
</protein>
<dbReference type="AlphaFoldDB" id="A0A2G5BKN3"/>
<feature type="non-terminal residue" evidence="3">
    <location>
        <position position="1"/>
    </location>
</feature>